<dbReference type="GO" id="GO:0008143">
    <property type="term" value="F:poly(A) binding"/>
    <property type="evidence" value="ECO:0007669"/>
    <property type="project" value="InterPro"/>
</dbReference>
<evidence type="ECO:0000313" key="12">
    <source>
        <dbReference type="EMBL" id="VTW47438.1"/>
    </source>
</evidence>
<accession>A0A4V0IN13</accession>
<dbReference type="InterPro" id="IPR040366">
    <property type="entry name" value="Nab2/ZC3H14"/>
</dbReference>
<feature type="region of interest" description="Disordered" evidence="10">
    <location>
        <begin position="623"/>
        <end position="660"/>
    </location>
</feature>
<evidence type="ECO:0000256" key="1">
    <source>
        <dbReference type="ARBA" id="ARBA00004123"/>
    </source>
</evidence>
<dbReference type="WormBase" id="Y61A9LA.8b">
    <property type="protein sequence ID" value="CE53460"/>
    <property type="gene ID" value="WBGene00022019"/>
    <property type="gene designation" value="sut-2"/>
</dbReference>
<feature type="domain" description="C3H1-type" evidence="11">
    <location>
        <begin position="519"/>
        <end position="544"/>
    </location>
</feature>
<dbReference type="Pfam" id="PF14608">
    <property type="entry name" value="zf-CCCH_2"/>
    <property type="match status" value="4"/>
</dbReference>
<dbReference type="EMBL" id="BX284605">
    <property type="protein sequence ID" value="VTW47438.1"/>
    <property type="molecule type" value="Genomic_DNA"/>
</dbReference>
<dbReference type="FunFam" id="4.10.1000.40:FF:000006">
    <property type="entry name" value="Zinc finger CCCH domain-containing protein 14"/>
    <property type="match status" value="1"/>
</dbReference>
<comment type="similarity">
    <text evidence="2">Belongs to the ZC3H14 family.</text>
</comment>
<keyword evidence="8" id="KW-0539">Nucleus</keyword>
<dbReference type="GeneID" id="178847"/>
<keyword evidence="13" id="KW-1185">Reference proteome</keyword>
<evidence type="ECO:0000256" key="9">
    <source>
        <dbReference type="PROSITE-ProRule" id="PRU00723"/>
    </source>
</evidence>
<feature type="compositionally biased region" description="Polar residues" evidence="10">
    <location>
        <begin position="393"/>
        <end position="409"/>
    </location>
</feature>
<dbReference type="ExpressionAtlas" id="A0A4V0IN13">
    <property type="expression patterns" value="baseline and differential"/>
</dbReference>
<dbReference type="AGR" id="WB:WBGene00022019"/>
<dbReference type="SMR" id="A0A4V0IN13"/>
<dbReference type="PROSITE" id="PS50103">
    <property type="entry name" value="ZF_C3H1"/>
    <property type="match status" value="1"/>
</dbReference>
<evidence type="ECO:0000256" key="8">
    <source>
        <dbReference type="ARBA" id="ARBA00023242"/>
    </source>
</evidence>
<evidence type="ECO:0000256" key="6">
    <source>
        <dbReference type="ARBA" id="ARBA00022771"/>
    </source>
</evidence>
<dbReference type="Gene3D" id="4.10.1000.30">
    <property type="match status" value="1"/>
</dbReference>
<feature type="region of interest" description="Disordered" evidence="10">
    <location>
        <begin position="82"/>
        <end position="240"/>
    </location>
</feature>
<dbReference type="PANTHER" id="PTHR14738">
    <property type="entry name" value="ZINC FINGER CCCH DOMAIN-CONTAINING PROTEIN 14"/>
    <property type="match status" value="1"/>
</dbReference>
<feature type="region of interest" description="Disordered" evidence="10">
    <location>
        <begin position="444"/>
        <end position="469"/>
    </location>
</feature>
<dbReference type="CTD" id="178847"/>
<evidence type="ECO:0000256" key="4">
    <source>
        <dbReference type="ARBA" id="ARBA00022723"/>
    </source>
</evidence>
<sequence>MNTQTGTGTSEVSKKLKAAIRAKLEELGVYVDDELPDYIMVMIANKKEKVQMKDDLNLFIGKSTAKFVDWLFDLFDRLQNASNKQGETSKKEEDKRKELEATAAAKEHEEKRRKEKEEHEKELQKEKEREKERQRERDREKRAEEEKRREEKRKEIQRSKRRRTRSRSNTYSDEEEHVRARGEKHDRHHHKDHRRGRSHERKIITSTIVRQASASPDKKLHSTVTVKRNIRPTGDQNIKGRGTMFLRAMNEASVSAGYGSSSKRSETHHEDDMSDVEALPSKPASTKSPKKSIRDRMSRISKTSEPPIEEDDAVVLEDFAQTGGGPQMILKLSGGREAIKKTRIQDRIVVDDGLRRGLLKRKIETASGASAGAATSEEPKSKHDRIIFDITPSRDSTPTDDSPTMQKWNGQIEIGDDSEESEDDEEAEIDAFVAEARGIARRESFRDEEDELPPTHQLSGGPYAYHHSTAAPTYIPTPLSVLSEQQNQMGGGAAKEDHHVKERCIFWPKCTKGDTCAFMHPTTNCKNFPNCTFGIRCLFIHPPCRFDRFCTKKHCPFTHHGTGGQQPGGAQLTSEFKNPLTSSRMLTVPSPFIAATAAAVEELPKPAARGALGSLAEKLAASIKKKPAPGAESEKKEEKSDENESKAEEPKAEVAPVQPKPLPDFSIAPLHSMVLCRYAGACRNPICHFKHPKECRFGANCRNPSCYFYHKPAGAAPTPVAAPIAAESAGAAKYKWTSATAN</sequence>
<keyword evidence="6 9" id="KW-0863">Zinc-finger</keyword>
<dbReference type="OrthoDB" id="5589010at2759"/>
<dbReference type="GO" id="GO:0005634">
    <property type="term" value="C:nucleus"/>
    <property type="evidence" value="ECO:0007669"/>
    <property type="project" value="UniProtKB-SubCell"/>
</dbReference>
<feature type="compositionally biased region" description="Polar residues" evidence="10">
    <location>
        <begin position="204"/>
        <end position="214"/>
    </location>
</feature>
<keyword evidence="4 9" id="KW-0479">Metal-binding</keyword>
<protein>
    <recommendedName>
        <fullName evidence="3">Zinc finger CCCH domain-containing protein 14</fullName>
    </recommendedName>
</protein>
<dbReference type="SMART" id="SM00356">
    <property type="entry name" value="ZnF_C3H1"/>
    <property type="match status" value="3"/>
</dbReference>
<feature type="compositionally biased region" description="Basic residues" evidence="10">
    <location>
        <begin position="186"/>
        <end position="200"/>
    </location>
</feature>
<dbReference type="GO" id="GO:0008270">
    <property type="term" value="F:zinc ion binding"/>
    <property type="evidence" value="ECO:0007669"/>
    <property type="project" value="UniProtKB-KW"/>
</dbReference>
<evidence type="ECO:0000256" key="10">
    <source>
        <dbReference type="SAM" id="MobiDB-lite"/>
    </source>
</evidence>
<reference evidence="12 13" key="1">
    <citation type="journal article" date="1998" name="Science">
        <title>Genome sequence of the nematode C. elegans: a platform for investigating biology.</title>
        <authorList>
            <consortium name="The C. elegans sequencing consortium"/>
            <person name="Sulson J.E."/>
            <person name="Waterston R."/>
        </authorList>
    </citation>
    <scope>NUCLEOTIDE SEQUENCE [LARGE SCALE GENOMIC DNA]</scope>
    <source>
        <strain evidence="12 13">Bristol N2</strain>
    </source>
</reference>
<dbReference type="PANTHER" id="PTHR14738:SF29">
    <property type="entry name" value="ZINC FINGER CCCH DOMAIN-CONTAINING PROTEIN 14"/>
    <property type="match status" value="1"/>
</dbReference>
<evidence type="ECO:0000256" key="3">
    <source>
        <dbReference type="ARBA" id="ARBA00015071"/>
    </source>
</evidence>
<keyword evidence="15" id="KW-1267">Proteomics identification</keyword>
<dbReference type="GO" id="GO:0043488">
    <property type="term" value="P:regulation of mRNA stability"/>
    <property type="evidence" value="ECO:0007669"/>
    <property type="project" value="InterPro"/>
</dbReference>
<feature type="compositionally biased region" description="Basic and acidic residues" evidence="10">
    <location>
        <begin position="176"/>
        <end position="185"/>
    </location>
</feature>
<feature type="region of interest" description="Disordered" evidence="10">
    <location>
        <begin position="390"/>
        <end position="426"/>
    </location>
</feature>
<evidence type="ECO:0000256" key="2">
    <source>
        <dbReference type="ARBA" id="ARBA00008423"/>
    </source>
</evidence>
<evidence type="ECO:0000313" key="13">
    <source>
        <dbReference type="Proteomes" id="UP000001940"/>
    </source>
</evidence>
<dbReference type="Gene3D" id="1.10.340.40">
    <property type="entry name" value="Nuclear abundant poly(A) RNA-bind protein 2, N-terminal domain"/>
    <property type="match status" value="1"/>
</dbReference>
<feature type="compositionally biased region" description="Acidic residues" evidence="10">
    <location>
        <begin position="414"/>
        <end position="426"/>
    </location>
</feature>
<gene>
    <name evidence="12 14" type="primary">sut-2</name>
    <name evidence="12" type="ORF">CELE_Y61A9LA.8</name>
    <name evidence="14" type="ORF">Y61A9LA.8</name>
</gene>
<organism evidence="12 13">
    <name type="scientific">Caenorhabditis elegans</name>
    <dbReference type="NCBI Taxonomy" id="6239"/>
    <lineage>
        <taxon>Eukaryota</taxon>
        <taxon>Metazoa</taxon>
        <taxon>Ecdysozoa</taxon>
        <taxon>Nematoda</taxon>
        <taxon>Chromadorea</taxon>
        <taxon>Rhabditida</taxon>
        <taxon>Rhabditina</taxon>
        <taxon>Rhabditomorpha</taxon>
        <taxon>Rhabditoidea</taxon>
        <taxon>Rhabditidae</taxon>
        <taxon>Peloderinae</taxon>
        <taxon>Caenorhabditis</taxon>
    </lineage>
</organism>
<feature type="region of interest" description="Disordered" evidence="10">
    <location>
        <begin position="254"/>
        <end position="314"/>
    </location>
</feature>
<evidence type="ECO:0000259" key="11">
    <source>
        <dbReference type="PROSITE" id="PS50103"/>
    </source>
</evidence>
<evidence type="ECO:0000256" key="7">
    <source>
        <dbReference type="ARBA" id="ARBA00022833"/>
    </source>
</evidence>
<name>A0A4V0IN13_CAEEL</name>
<dbReference type="RefSeq" id="NP_001360618.1">
    <property type="nucleotide sequence ID" value="NM_001373021.2"/>
</dbReference>
<comment type="subcellular location">
    <subcellularLocation>
        <location evidence="1">Nucleus</location>
    </subcellularLocation>
</comment>
<feature type="zinc finger region" description="C3H1-type" evidence="9">
    <location>
        <begin position="519"/>
        <end position="544"/>
    </location>
</feature>
<feature type="compositionally biased region" description="Basic and acidic residues" evidence="10">
    <location>
        <begin position="87"/>
        <end position="158"/>
    </location>
</feature>
<dbReference type="AlphaFoldDB" id="A0A4V0IN13"/>
<dbReference type="InterPro" id="IPR000571">
    <property type="entry name" value="Znf_CCCH"/>
</dbReference>
<keyword evidence="7 9" id="KW-0862">Zinc</keyword>
<keyword evidence="5" id="KW-0677">Repeat</keyword>
<dbReference type="InterPro" id="IPR043094">
    <property type="entry name" value="Nab2/ZC3H14_N_sf"/>
</dbReference>
<feature type="compositionally biased region" description="Basic and acidic residues" evidence="10">
    <location>
        <begin position="632"/>
        <end position="652"/>
    </location>
</feature>
<proteinExistence type="evidence at protein level"/>
<evidence type="ECO:0000313" key="14">
    <source>
        <dbReference type="WormBase" id="Y61A9LA.8b"/>
    </source>
</evidence>
<evidence type="ECO:0007829" key="15">
    <source>
        <dbReference type="PeptideAtlas" id="A0A4V0IN13"/>
    </source>
</evidence>
<evidence type="ECO:0000256" key="5">
    <source>
        <dbReference type="ARBA" id="ARBA00022737"/>
    </source>
</evidence>
<dbReference type="Proteomes" id="UP000001940">
    <property type="component" value="Chromosome V"/>
</dbReference>
<dbReference type="Gene3D" id="4.10.1000.40">
    <property type="match status" value="1"/>
</dbReference>